<dbReference type="SUPFAM" id="SSF53041">
    <property type="entry name" value="Resolvase-like"/>
    <property type="match status" value="1"/>
</dbReference>
<feature type="non-terminal residue" evidence="3">
    <location>
        <position position="574"/>
    </location>
</feature>
<evidence type="ECO:0000259" key="2">
    <source>
        <dbReference type="PROSITE" id="PS51737"/>
    </source>
</evidence>
<comment type="caution">
    <text evidence="3">The sequence shown here is derived from an EMBL/GenBank/DDBJ whole genome shotgun (WGS) entry which is preliminary data.</text>
</comment>
<dbReference type="PANTHER" id="PTHR30461:SF23">
    <property type="entry name" value="DNA RECOMBINASE-RELATED"/>
    <property type="match status" value="1"/>
</dbReference>
<dbReference type="Proteomes" id="UP000077262">
    <property type="component" value="Unassembled WGS sequence"/>
</dbReference>
<name>A0A177J0N7_SPHYA</name>
<reference evidence="3 4" key="1">
    <citation type="submission" date="2016-02" db="EMBL/GenBank/DDBJ databases">
        <authorList>
            <person name="Wen L."/>
            <person name="He K."/>
            <person name="Yang H."/>
        </authorList>
    </citation>
    <scope>NUCLEOTIDE SEQUENCE [LARGE SCALE GENOMIC DNA]</scope>
    <source>
        <strain evidence="3 4">CD09_2</strain>
    </source>
</reference>
<dbReference type="InterPro" id="IPR025827">
    <property type="entry name" value="Zn_ribbon_recom_dom"/>
</dbReference>
<dbReference type="EMBL" id="LSTR01000103">
    <property type="protein sequence ID" value="OAH34597.1"/>
    <property type="molecule type" value="Genomic_DNA"/>
</dbReference>
<dbReference type="CDD" id="cd00338">
    <property type="entry name" value="Ser_Recombinase"/>
    <property type="match status" value="1"/>
</dbReference>
<accession>A0A177J0N7</accession>
<dbReference type="Pfam" id="PF07508">
    <property type="entry name" value="Recombinase"/>
    <property type="match status" value="1"/>
</dbReference>
<dbReference type="SMART" id="SM00857">
    <property type="entry name" value="Resolvase"/>
    <property type="match status" value="1"/>
</dbReference>
<dbReference type="Pfam" id="PF00239">
    <property type="entry name" value="Resolvase"/>
    <property type="match status" value="1"/>
</dbReference>
<dbReference type="InterPro" id="IPR050639">
    <property type="entry name" value="SSR_resolvase"/>
</dbReference>
<evidence type="ECO:0000313" key="3">
    <source>
        <dbReference type="EMBL" id="OAH34597.1"/>
    </source>
</evidence>
<feature type="domain" description="Recombinase" evidence="2">
    <location>
        <begin position="162"/>
        <end position="305"/>
    </location>
</feature>
<dbReference type="Gene3D" id="3.90.1750.20">
    <property type="entry name" value="Putative Large Serine Recombinase, Chain B, Domain 2"/>
    <property type="match status" value="1"/>
</dbReference>
<dbReference type="PROSITE" id="PS51737">
    <property type="entry name" value="RECOMBINASE_DNA_BIND"/>
    <property type="match status" value="1"/>
</dbReference>
<dbReference type="InterPro" id="IPR036162">
    <property type="entry name" value="Resolvase-like_N_sf"/>
</dbReference>
<organism evidence="3 4">
    <name type="scientific">Sphingobium yanoikuyae</name>
    <name type="common">Sphingomonas yanoikuyae</name>
    <dbReference type="NCBI Taxonomy" id="13690"/>
    <lineage>
        <taxon>Bacteria</taxon>
        <taxon>Pseudomonadati</taxon>
        <taxon>Pseudomonadota</taxon>
        <taxon>Alphaproteobacteria</taxon>
        <taxon>Sphingomonadales</taxon>
        <taxon>Sphingomonadaceae</taxon>
        <taxon>Sphingobium</taxon>
    </lineage>
</organism>
<dbReference type="InterPro" id="IPR006119">
    <property type="entry name" value="Resolv_N"/>
</dbReference>
<dbReference type="Pfam" id="PF13408">
    <property type="entry name" value="Zn_ribbon_recom"/>
    <property type="match status" value="1"/>
</dbReference>
<dbReference type="GO" id="GO:0000150">
    <property type="term" value="F:DNA strand exchange activity"/>
    <property type="evidence" value="ECO:0007669"/>
    <property type="project" value="InterPro"/>
</dbReference>
<protein>
    <recommendedName>
        <fullName evidence="5">Recombinase family protein</fullName>
    </recommendedName>
</protein>
<sequence length="574" mass="63706">MAIAYGRLSFDDPSRKTSSVRDQEVAARRYADQKGWILHSFHGDHGITGATMQRPGLQQLLRIVKNGEVDVVIIEDVDRLGRDQEHLQYMAKLLRAFDVRLHAVAIGPVEDLVLAVKGIIAEEQRRRIAYTTRRGLVGKARRAGATGGKTLGYVRAVLGLSEDGYEVDRYIVVEEEAALVRRIFELYATGHSLKTICRMLDAEGIPTPSAHWRRRNKVGKWNPSSLSGNIERGEGILNNRAYVGERIFNRRNWVEVPTEDRGFTRQPRVNDESDWVVNIDPDQRIIPQDLWDAVKARQLDARAARDEKFNITGNPLAGAKRPAHLLTDLVVCGACGEKFIATGGGRWRCRNHRSAACDNGSVTSAELEARTLRGIRERLLTPTLISGFAAEMQKELDRAHQDKGLSRASIDIELADTRARICNLVKQLEEDDDAPRSLIARLKQLEEAEARLASEQENVPERKVVRLPANYAAIYEKAVGELEAHLVGVEGAAARAAIRALIERILVLPGDSRGGKRRSMQLQGDLFGMLGFAERASSGNILPRNAKLPRAVDLEGIVSPLVAGVGFEPTTFRL</sequence>
<dbReference type="PANTHER" id="PTHR30461">
    <property type="entry name" value="DNA-INVERTASE FROM LAMBDOID PROPHAGE"/>
    <property type="match status" value="1"/>
</dbReference>
<evidence type="ECO:0000313" key="4">
    <source>
        <dbReference type="Proteomes" id="UP000077262"/>
    </source>
</evidence>
<dbReference type="InterPro" id="IPR038109">
    <property type="entry name" value="DNA_bind_recomb_sf"/>
</dbReference>
<proteinExistence type="predicted"/>
<dbReference type="InterPro" id="IPR011109">
    <property type="entry name" value="DNA_bind_recombinase_dom"/>
</dbReference>
<dbReference type="Gene3D" id="3.40.50.1390">
    <property type="entry name" value="Resolvase, N-terminal catalytic domain"/>
    <property type="match status" value="1"/>
</dbReference>
<evidence type="ECO:0008006" key="5">
    <source>
        <dbReference type="Google" id="ProtNLM"/>
    </source>
</evidence>
<feature type="domain" description="Resolvase/invertase-type recombinase catalytic" evidence="1">
    <location>
        <begin position="1"/>
        <end position="143"/>
    </location>
</feature>
<dbReference type="GO" id="GO:0003677">
    <property type="term" value="F:DNA binding"/>
    <property type="evidence" value="ECO:0007669"/>
    <property type="project" value="InterPro"/>
</dbReference>
<gene>
    <name evidence="3" type="ORF">AX777_25785</name>
</gene>
<dbReference type="AlphaFoldDB" id="A0A177J0N7"/>
<dbReference type="PROSITE" id="PS51736">
    <property type="entry name" value="RECOMBINASES_3"/>
    <property type="match status" value="1"/>
</dbReference>
<evidence type="ECO:0000259" key="1">
    <source>
        <dbReference type="PROSITE" id="PS51736"/>
    </source>
</evidence>